<feature type="non-terminal residue" evidence="1">
    <location>
        <position position="1"/>
    </location>
</feature>
<evidence type="ECO:0000313" key="2">
    <source>
        <dbReference type="Proteomes" id="UP000182715"/>
    </source>
</evidence>
<accession>A0A0H5Q9V4</accession>
<proteinExistence type="predicted"/>
<organism evidence="1 2">
    <name type="scientific">Neisseria meningitidis serogroup B</name>
    <dbReference type="NCBI Taxonomy" id="491"/>
    <lineage>
        <taxon>Bacteria</taxon>
        <taxon>Pseudomonadati</taxon>
        <taxon>Pseudomonadota</taxon>
        <taxon>Betaproteobacteria</taxon>
        <taxon>Neisseriales</taxon>
        <taxon>Neisseriaceae</taxon>
        <taxon>Neisseria</taxon>
    </lineage>
</organism>
<dbReference type="EMBL" id="CVTF01000015">
    <property type="protein sequence ID" value="CRY98734.1"/>
    <property type="molecule type" value="Genomic_DNA"/>
</dbReference>
<reference evidence="1 2" key="1">
    <citation type="submission" date="2014-11" db="EMBL/GenBank/DDBJ databases">
        <authorList>
            <person name="Diene M.Seydina."/>
        </authorList>
    </citation>
    <scope>NUCLEOTIDE SEQUENCE [LARGE SCALE GENOMIC DNA]</scope>
    <source>
        <strain evidence="1 2">Neisseria meningitidis CHUV</strain>
    </source>
</reference>
<evidence type="ECO:0000313" key="1">
    <source>
        <dbReference type="EMBL" id="CRY98734.1"/>
    </source>
</evidence>
<protein>
    <submittedName>
        <fullName evidence="1">Uncharacterized protein</fullName>
    </submittedName>
</protein>
<dbReference type="AlphaFoldDB" id="A0A0H5Q9V4"/>
<dbReference type="Proteomes" id="UP000182715">
    <property type="component" value="Unassembled WGS sequence"/>
</dbReference>
<name>A0A0H5Q9V4_NEIMI</name>
<sequence>VFFHRVSFSVETPPLGHLSFGAVESDSIWEGRNSFQIRTAHRAVLYVSSCVLKHKCVYSIRLMSAL</sequence>